<dbReference type="EMBL" id="WOWK01000117">
    <property type="protein sequence ID" value="KAF0318048.1"/>
    <property type="molecule type" value="Genomic_DNA"/>
</dbReference>
<dbReference type="OrthoDB" id="4832706at2759"/>
<sequence>MSGITIETLSKDPLIEQALATLEFFMVTPSTEKKQFDQVTTVFAQLHQRWLALSKQGPDQQAEEEDEDMPPLCFPSFVASVLSQTHVESIISTLYNGVVAEVMISTKPQHTSRFKTAANSMGMTHGQLVFWLGPTICSSSNSLATISSLCNSPSKATFSPRTIISAIYAQFTIRSRKQAHMAQTELQAKDVIAATKALRDGETFTLVYWPSASDEDEDEGDEPEASRCADDNDDTSIGPPPTLHVSPTAAPTQTNTTLGPPPVLRLPLEPTTTSSTLGPPPSLHLDLDTLALYPSRGFQQAVNANVTAALPPTTSHSDQTTPGLTEMDREWIDSAIKMATLSLPADAPTSRRLAMKAAKLNARIILQGYADQGHNIPEIESDDD</sequence>
<feature type="compositionally biased region" description="Acidic residues" evidence="1">
    <location>
        <begin position="213"/>
        <end position="223"/>
    </location>
</feature>
<dbReference type="Proteomes" id="UP000434172">
    <property type="component" value="Unassembled WGS sequence"/>
</dbReference>
<accession>A0A8H3W4F4</accession>
<dbReference type="AlphaFoldDB" id="A0A8H3W4F4"/>
<evidence type="ECO:0000313" key="2">
    <source>
        <dbReference type="EMBL" id="KAF0318048.1"/>
    </source>
</evidence>
<name>A0A8H3W4F4_9PEZI</name>
<organism evidence="2 3">
    <name type="scientific">Colletotrichum asianum</name>
    <dbReference type="NCBI Taxonomy" id="702518"/>
    <lineage>
        <taxon>Eukaryota</taxon>
        <taxon>Fungi</taxon>
        <taxon>Dikarya</taxon>
        <taxon>Ascomycota</taxon>
        <taxon>Pezizomycotina</taxon>
        <taxon>Sordariomycetes</taxon>
        <taxon>Hypocreomycetidae</taxon>
        <taxon>Glomerellales</taxon>
        <taxon>Glomerellaceae</taxon>
        <taxon>Colletotrichum</taxon>
        <taxon>Colletotrichum gloeosporioides species complex</taxon>
    </lineage>
</organism>
<gene>
    <name evidence="2" type="ORF">GQ607_014745</name>
</gene>
<feature type="region of interest" description="Disordered" evidence="1">
    <location>
        <begin position="208"/>
        <end position="281"/>
    </location>
</feature>
<keyword evidence="3" id="KW-1185">Reference proteome</keyword>
<evidence type="ECO:0000256" key="1">
    <source>
        <dbReference type="SAM" id="MobiDB-lite"/>
    </source>
</evidence>
<comment type="caution">
    <text evidence="2">The sequence shown here is derived from an EMBL/GenBank/DDBJ whole genome shotgun (WGS) entry which is preliminary data.</text>
</comment>
<proteinExistence type="predicted"/>
<feature type="compositionally biased region" description="Low complexity" evidence="1">
    <location>
        <begin position="265"/>
        <end position="277"/>
    </location>
</feature>
<feature type="compositionally biased region" description="Polar residues" evidence="1">
    <location>
        <begin position="249"/>
        <end position="258"/>
    </location>
</feature>
<evidence type="ECO:0000313" key="3">
    <source>
        <dbReference type="Proteomes" id="UP000434172"/>
    </source>
</evidence>
<reference evidence="2 3" key="1">
    <citation type="submission" date="2019-12" db="EMBL/GenBank/DDBJ databases">
        <title>A genome sequence resource for the geographically widespread anthracnose pathogen Colletotrichum asianum.</title>
        <authorList>
            <person name="Meng Y."/>
        </authorList>
    </citation>
    <scope>NUCLEOTIDE SEQUENCE [LARGE SCALE GENOMIC DNA]</scope>
    <source>
        <strain evidence="2 3">ICMP 18580</strain>
    </source>
</reference>
<protein>
    <submittedName>
        <fullName evidence="2">Uncharacterized protein</fullName>
    </submittedName>
</protein>